<dbReference type="eggNOG" id="KOG3597">
    <property type="taxonomic scope" value="Eukaryota"/>
</dbReference>
<feature type="repeat" description="CSPG" evidence="5">
    <location>
        <begin position="659"/>
        <end position="755"/>
    </location>
</feature>
<evidence type="ECO:0000256" key="5">
    <source>
        <dbReference type="PROSITE-ProRule" id="PRU01201"/>
    </source>
</evidence>
<accession>I3K4Y5</accession>
<dbReference type="InterPro" id="IPR001791">
    <property type="entry name" value="Laminin_G"/>
</dbReference>
<feature type="repeat" description="CSPG" evidence="5">
    <location>
        <begin position="1561"/>
        <end position="1657"/>
    </location>
</feature>
<feature type="repeat" description="CSPG" evidence="5">
    <location>
        <begin position="774"/>
        <end position="867"/>
    </location>
</feature>
<keyword evidence="1" id="KW-0732">Signal</keyword>
<dbReference type="InterPro" id="IPR013320">
    <property type="entry name" value="ConA-like_dom_sf"/>
</dbReference>
<dbReference type="Pfam" id="PF02210">
    <property type="entry name" value="Laminin_G_2"/>
    <property type="match status" value="2"/>
</dbReference>
<evidence type="ECO:0000313" key="8">
    <source>
        <dbReference type="Ensembl" id="ENSONIP00000016180.2"/>
    </source>
</evidence>
<feature type="repeat" description="CSPG" evidence="5">
    <location>
        <begin position="1004"/>
        <end position="1096"/>
    </location>
</feature>
<protein>
    <submittedName>
        <fullName evidence="8">Chondroitin sulfate proteoglycan 4</fullName>
    </submittedName>
</protein>
<feature type="repeat" description="CSPG" evidence="5">
    <location>
        <begin position="1680"/>
        <end position="1779"/>
    </location>
</feature>
<dbReference type="CDD" id="cd00110">
    <property type="entry name" value="LamG"/>
    <property type="match status" value="2"/>
</dbReference>
<feature type="transmembrane region" description="Helical" evidence="6">
    <location>
        <begin position="2201"/>
        <end position="2226"/>
    </location>
</feature>
<feature type="repeat" description="CSPG" evidence="5">
    <location>
        <begin position="549"/>
        <end position="644"/>
    </location>
</feature>
<dbReference type="Gene3D" id="2.60.120.200">
    <property type="match status" value="2"/>
</dbReference>
<dbReference type="PANTHER" id="PTHR45739">
    <property type="entry name" value="MATRIX PROTEIN, PUTATIVE-RELATED"/>
    <property type="match status" value="1"/>
</dbReference>
<keyword evidence="6" id="KW-0472">Membrane</keyword>
<dbReference type="Pfam" id="PF16184">
    <property type="entry name" value="Cadherin_3"/>
    <property type="match status" value="12"/>
</dbReference>
<evidence type="ECO:0000256" key="2">
    <source>
        <dbReference type="ARBA" id="ARBA00022737"/>
    </source>
</evidence>
<keyword evidence="9" id="KW-1185">Reference proteome</keyword>
<evidence type="ECO:0000256" key="3">
    <source>
        <dbReference type="ARBA" id="ARBA00023180"/>
    </source>
</evidence>
<evidence type="ECO:0000256" key="1">
    <source>
        <dbReference type="ARBA" id="ARBA00022729"/>
    </source>
</evidence>
<dbReference type="PROSITE" id="PS51854">
    <property type="entry name" value="CSPG"/>
    <property type="match status" value="13"/>
</dbReference>
<gene>
    <name evidence="8" type="primary">CSPG4</name>
    <name evidence="8" type="synonym">cspg4</name>
</gene>
<dbReference type="PANTHER" id="PTHR45739:SF12">
    <property type="entry name" value="CHONDROITIN SULFATE PROTEOGLYCAN 4-LIKE ISOFORM X2"/>
    <property type="match status" value="1"/>
</dbReference>
<dbReference type="GO" id="GO:0009653">
    <property type="term" value="P:anatomical structure morphogenesis"/>
    <property type="evidence" value="ECO:0007669"/>
    <property type="project" value="TreeGrafter"/>
</dbReference>
<feature type="domain" description="Laminin G" evidence="7">
    <location>
        <begin position="1"/>
        <end position="186"/>
    </location>
</feature>
<dbReference type="Proteomes" id="UP000005207">
    <property type="component" value="Linkage group LG7"/>
</dbReference>
<reference evidence="9" key="1">
    <citation type="submission" date="2012-01" db="EMBL/GenBank/DDBJ databases">
        <title>The Genome Sequence of Oreochromis niloticus (Nile Tilapia).</title>
        <authorList>
            <consortium name="Broad Institute Genome Assembly Team"/>
            <consortium name="Broad Institute Sequencing Platform"/>
            <person name="Di Palma F."/>
            <person name="Johnson J."/>
            <person name="Lander E.S."/>
            <person name="Lindblad-Toh K."/>
        </authorList>
    </citation>
    <scope>NUCLEOTIDE SEQUENCE [LARGE SCALE GENOMIC DNA]</scope>
</reference>
<feature type="repeat" description="CSPG" evidence="5">
    <location>
        <begin position="1812"/>
        <end position="1903"/>
    </location>
</feature>
<evidence type="ECO:0000259" key="7">
    <source>
        <dbReference type="PROSITE" id="PS50025"/>
    </source>
</evidence>
<feature type="repeat" description="CSPG" evidence="5">
    <location>
        <begin position="1225"/>
        <end position="1323"/>
    </location>
</feature>
<keyword evidence="2" id="KW-0677">Repeat</keyword>
<feature type="repeat" description="CSPG" evidence="5">
    <location>
        <begin position="1341"/>
        <end position="1430"/>
    </location>
</feature>
<dbReference type="InterPro" id="IPR039005">
    <property type="entry name" value="CSPG_rpt"/>
</dbReference>
<reference evidence="8" key="3">
    <citation type="submission" date="2025-09" db="UniProtKB">
        <authorList>
            <consortium name="Ensembl"/>
        </authorList>
    </citation>
    <scope>IDENTIFICATION</scope>
</reference>
<dbReference type="SUPFAM" id="SSF49899">
    <property type="entry name" value="Concanavalin A-like lectins/glucanases"/>
    <property type="match status" value="2"/>
</dbReference>
<feature type="repeat" description="CSPG" evidence="5">
    <location>
        <begin position="427"/>
        <end position="521"/>
    </location>
</feature>
<evidence type="ECO:0000313" key="9">
    <source>
        <dbReference type="Proteomes" id="UP000005207"/>
    </source>
</evidence>
<keyword evidence="6" id="KW-1133">Transmembrane helix</keyword>
<feature type="repeat" description="CSPG" evidence="5">
    <location>
        <begin position="1454"/>
        <end position="1544"/>
    </location>
</feature>
<proteinExistence type="predicted"/>
<dbReference type="STRING" id="8128.ENSONIP00000027416"/>
<name>I3K4Y5_ORENI</name>
<dbReference type="HOGENOM" id="CLU_000473_1_0_1"/>
<keyword evidence="3" id="KW-0325">Glycoprotein</keyword>
<feature type="repeat" description="CSPG" evidence="5">
    <location>
        <begin position="1112"/>
        <end position="1203"/>
    </location>
</feature>
<keyword evidence="6" id="KW-0812">Transmembrane</keyword>
<dbReference type="Ensembl" id="ENSONIT00000016195.2">
    <property type="protein sequence ID" value="ENSONIP00000016180.2"/>
    <property type="gene ID" value="ENSONIG00000012858.2"/>
</dbReference>
<dbReference type="InterPro" id="IPR051561">
    <property type="entry name" value="FRAS1_ECM"/>
</dbReference>
<dbReference type="GeneTree" id="ENSGT00940000154091"/>
<feature type="domain" description="Laminin G" evidence="7">
    <location>
        <begin position="196"/>
        <end position="378"/>
    </location>
</feature>
<evidence type="ECO:0000256" key="4">
    <source>
        <dbReference type="PROSITE-ProRule" id="PRU00122"/>
    </source>
</evidence>
<reference evidence="8" key="2">
    <citation type="submission" date="2025-08" db="UniProtKB">
        <authorList>
            <consortium name="Ensembl"/>
        </authorList>
    </citation>
    <scope>IDENTIFICATION</scope>
</reference>
<feature type="repeat" description="CSPG" evidence="5">
    <location>
        <begin position="887"/>
        <end position="981"/>
    </location>
</feature>
<evidence type="ECO:0000256" key="6">
    <source>
        <dbReference type="SAM" id="Phobius"/>
    </source>
</evidence>
<sequence>MRRCLFVCYNLHSLFTESYFGDSFCHLNAFQDVSTFQLSLKFKTSRRSGLLLLAAGNEDYLFLELQNGKIQARMNMGAGEVTLSSSEGAYMNNLLDQKVSLTLKEGRLTMTINDVFSTYVPVSNDGGQLNIDQGIWLGGTGELNTSYLSNAITPFRGCMTEVKFQSHQFDILTSTFKRCQDTKEACSSEFEAGDGETTSFSTPDSFISFSTWSGGSGSRRALEFLMKTTIEDALLVFHPGQDSDFIAVGVVKGYLKGLLDLGNGIKALKNMQVKLDDDQWHRVKIEISQDSFVLNVDSQSSSISLDPSQKLDLVGSLYLGGIQAKMKESFHENGPLSRIYQEDLTDESFIGCLGEIKVNQKDRNLQDALVTKDIHVKCEGEDYDYSNYEGELTSTSPTISTPHIYVDFNQQQHCYPTENTTELFRNVTKLLDVTPLQVPEGGEVFLDINNLNPTFDLSAANMQQSQITFTLMSLPSYGLVDMNINRQHIQKFTLLDIVDKRIKYMHDGNERLADQIYLEVVAQSNFYLPECLKAPHNYVLPIEILPVNDTPQLDIEEISIAENGRTLLNTNIMRLLYFGFNCSDLIITVTSEPPEDFGYLENRLKPGVSISEFACKDLEDGNIYFVHRGGSTGMMTLNVPFEGSSSLFTTFRLSVIQPDLTIVTNSGLLLSQGSNASIDNHKLAALAHPRNGDIVYNITQPLVFGELQILTNDGVYKQVTTFHQSDLDQKRLRYVSTDSSDQENTVLEQIQFSAHLGRFSLWNNTFAVMISPAEVKVSQLVPLEMEAGEEQTITDLQAEVLDKTPDPKTIKYILITPPTLGSLLLSERELGEGDMFTQKDILDNAVSYRARVRRAVDTRDQFQFKVFAEDQHSPLYTFPINIIASADAPVLTNKKLVVLEGSEHALNKNYLWLESPSSVNFVYRVTQEPKHGRLIRDSPPGVARFEGAIRVFSNEDIESGRLVYKHDGSKTSSDEFHFLANEENAEGTVSDVFRISIYPKNEHAPVRTVDKVLNVVRNGQRLLTTDVIQFKDNDSGFNDSQIVYAREGILSGNIVSTSQPSQPLFRFTQADLKDKKVLFIHHGADRERFSLQVSDGFHKTTAVLEIQAGEPYLRVVNNTIIVIDHGSTKTLNTTLLSAESNMDIRHDSEITFQITSPPRDGRIIVSGIEASVFTEEDLKKGVVSYEHNYESLRSKDSFSFTVQANGHSEEGTFRIKIFKQGYLSEPEVVVNAAITSYEGEHTVITNDHLKVEQADILPSEMSFTIKEPPQHGHVVKLTTSPDAEASPVLDYIHSFTQEDIDEGHILYVSAPTQGHDVFTLDVSNGFNTVEDLHMFVNIVPRIIPVQALNFTVKEGLSRVINADIINILDPFYNSSIIEISVDEPPQHGDIRSMSEEELSYFSLEEMKHGNVYYMHDSTESTEDNFTLSVSAYEIGRRSLPLTIWVTVIPVNDEPPKLTRNTGTEVFAGEEADITSSMLSTEDADTPAEELVYNVEMPINGRVALKEAPDDEILNFTQAHVNKGEVIFVHEGEDSGSFSFTVTDGEHTSPLYKFVITARPRTITMVTQANLMVFPGTRQPITSANLGAVTSGDGNEISYSLIRPPRLGRLILANDRNQYEEISQFSLSQLESGMVYYEHQLPEEPFWAVKDSIELSSRSASDVHLILPITVSFYAAHSNISSQLWRNKGLDIVQGHRKTIDDSILDASNLLASLPEENRGEVDVIFEIKRFPGRGRIMLDGQDLPRNTPSFMQEDVIQGKVEYVHDDSADSSDSFAFRARLKSEGRGLASPAESVVLEEVFNISIKRRGSDPPELVTTETLFEVLQGSMTLLTQRQLNTHDEDSPPDEVHFKVTKAPSNGRLVDSGTMEAISEFTQEMVNRGEVGFYSDNSLVDSVMEFVVSDGEHQTEAYMLHIVVLAHTLLLDIAPEIKVKQGNDETLVTEEMLKVSTGGPIEEDILYKITSAPKYAAVMVDRQPTSAFTQKLIKEGRVSVRFVKSTSPRDSVSFTARSRAANISSVLNITVQPLANIARDPLLPQGALVQLDKKLLDATPLANKTKVTPTFTVIQQPKGARFVKSGGPNAGDSVKSFSQKDLDEGRVAMEVLNGSSGSHSGATQDEARFLLKAHGVPPAECVLSFQTSPYNASGIYPVTLLRIPSKDVDHLPGFPQVTPVSPLWPHGDATTASGSGSYGRPQAAKRSNIWPIIIPIMVILILLLLAAVLAYYLIRKNKTGKHNVQTAASKPKNGEVATTETFRKTDPANNIPMSKMDSKDADPELLQHCRTTNPALKKNQYWV</sequence>
<dbReference type="PROSITE" id="PS50025">
    <property type="entry name" value="LAM_G_DOMAIN"/>
    <property type="match status" value="2"/>
</dbReference>
<organism evidence="8 9">
    <name type="scientific">Oreochromis niloticus</name>
    <name type="common">Nile tilapia</name>
    <name type="synonym">Tilapia nilotica</name>
    <dbReference type="NCBI Taxonomy" id="8128"/>
    <lineage>
        <taxon>Eukaryota</taxon>
        <taxon>Metazoa</taxon>
        <taxon>Chordata</taxon>
        <taxon>Craniata</taxon>
        <taxon>Vertebrata</taxon>
        <taxon>Euteleostomi</taxon>
        <taxon>Actinopterygii</taxon>
        <taxon>Neopterygii</taxon>
        <taxon>Teleostei</taxon>
        <taxon>Neoteleostei</taxon>
        <taxon>Acanthomorphata</taxon>
        <taxon>Ovalentaria</taxon>
        <taxon>Cichlomorphae</taxon>
        <taxon>Cichliformes</taxon>
        <taxon>Cichlidae</taxon>
        <taxon>African cichlids</taxon>
        <taxon>Pseudocrenilabrinae</taxon>
        <taxon>Oreochromini</taxon>
        <taxon>Oreochromis</taxon>
    </lineage>
</organism>
<dbReference type="SMART" id="SM00282">
    <property type="entry name" value="LamG"/>
    <property type="match status" value="2"/>
</dbReference>
<comment type="caution">
    <text evidence="4">Lacks conserved residue(s) required for the propagation of feature annotation.</text>
</comment>